<sequence length="172" mass="19533">MDGKALLELKPDRLRRSLGSKGSEQKNSNDNSNADARPAQNKKTLLQYRGKRPDGAWCTDESNISSSHPGAIGHSDWTISHLHSNYEHVNFHVDRGVHLEQEYSIHNSNANARPRQNKKVLLQYRGKRPDGTWCTDTDRSNISSSRPEANEVVSVLKLIMPCSRWIIAFTWK</sequence>
<feature type="compositionally biased region" description="Basic and acidic residues" evidence="1">
    <location>
        <begin position="1"/>
        <end position="15"/>
    </location>
</feature>
<accession>A0AAD5R206</accession>
<feature type="compositionally biased region" description="Polar residues" evidence="1">
    <location>
        <begin position="20"/>
        <end position="34"/>
    </location>
</feature>
<protein>
    <submittedName>
        <fullName evidence="2">Uncharacterized protein</fullName>
    </submittedName>
</protein>
<gene>
    <name evidence="2" type="ORF">KIN20_029235</name>
</gene>
<comment type="caution">
    <text evidence="2">The sequence shown here is derived from an EMBL/GenBank/DDBJ whole genome shotgun (WGS) entry which is preliminary data.</text>
</comment>
<evidence type="ECO:0000313" key="3">
    <source>
        <dbReference type="Proteomes" id="UP001196413"/>
    </source>
</evidence>
<dbReference type="AlphaFoldDB" id="A0AAD5R206"/>
<keyword evidence="3" id="KW-1185">Reference proteome</keyword>
<organism evidence="2 3">
    <name type="scientific">Parelaphostrongylus tenuis</name>
    <name type="common">Meningeal worm</name>
    <dbReference type="NCBI Taxonomy" id="148309"/>
    <lineage>
        <taxon>Eukaryota</taxon>
        <taxon>Metazoa</taxon>
        <taxon>Ecdysozoa</taxon>
        <taxon>Nematoda</taxon>
        <taxon>Chromadorea</taxon>
        <taxon>Rhabditida</taxon>
        <taxon>Rhabditina</taxon>
        <taxon>Rhabditomorpha</taxon>
        <taxon>Strongyloidea</taxon>
        <taxon>Metastrongylidae</taxon>
        <taxon>Parelaphostrongylus</taxon>
    </lineage>
</organism>
<dbReference type="EMBL" id="JAHQIW010006100">
    <property type="protein sequence ID" value="KAJ1368162.1"/>
    <property type="molecule type" value="Genomic_DNA"/>
</dbReference>
<name>A0AAD5R206_PARTN</name>
<evidence type="ECO:0000256" key="1">
    <source>
        <dbReference type="SAM" id="MobiDB-lite"/>
    </source>
</evidence>
<reference evidence="2" key="1">
    <citation type="submission" date="2021-06" db="EMBL/GenBank/DDBJ databases">
        <title>Parelaphostrongylus tenuis whole genome reference sequence.</title>
        <authorList>
            <person name="Garwood T.J."/>
            <person name="Larsen P.A."/>
            <person name="Fountain-Jones N.M."/>
            <person name="Garbe J.R."/>
            <person name="Macchietto M.G."/>
            <person name="Kania S.A."/>
            <person name="Gerhold R.W."/>
            <person name="Richards J.E."/>
            <person name="Wolf T.M."/>
        </authorList>
    </citation>
    <scope>NUCLEOTIDE SEQUENCE</scope>
    <source>
        <strain evidence="2">MNPRO001-30</strain>
        <tissue evidence="2">Meninges</tissue>
    </source>
</reference>
<dbReference type="Proteomes" id="UP001196413">
    <property type="component" value="Unassembled WGS sequence"/>
</dbReference>
<feature type="region of interest" description="Disordered" evidence="1">
    <location>
        <begin position="1"/>
        <end position="41"/>
    </location>
</feature>
<proteinExistence type="predicted"/>
<evidence type="ECO:0000313" key="2">
    <source>
        <dbReference type="EMBL" id="KAJ1368162.1"/>
    </source>
</evidence>